<keyword evidence="5" id="KW-0648">Protein biosynthesis</keyword>
<dbReference type="GO" id="GO:0004125">
    <property type="term" value="F:L-seryl-tRNA(Sec) selenium transferase activity"/>
    <property type="evidence" value="ECO:0007669"/>
    <property type="project" value="InterPro"/>
</dbReference>
<dbReference type="InterPro" id="IPR025862">
    <property type="entry name" value="SelA_trans_N_dom"/>
</dbReference>
<comment type="similarity">
    <text evidence="7">Belongs to the SelA family.</text>
</comment>
<evidence type="ECO:0000313" key="10">
    <source>
        <dbReference type="Proteomes" id="UP000317716"/>
    </source>
</evidence>
<name>A0A538SEW2_UNCEI</name>
<reference evidence="9 10" key="1">
    <citation type="journal article" date="2019" name="Nat. Microbiol.">
        <title>Mediterranean grassland soil C-N compound turnover is dependent on rainfall and depth, and is mediated by genomically divergent microorganisms.</title>
        <authorList>
            <person name="Diamond S."/>
            <person name="Andeer P.F."/>
            <person name="Li Z."/>
            <person name="Crits-Christoph A."/>
            <person name="Burstein D."/>
            <person name="Anantharaman K."/>
            <person name="Lane K.R."/>
            <person name="Thomas B.C."/>
            <person name="Pan C."/>
            <person name="Northen T.R."/>
            <person name="Banfield J.F."/>
        </authorList>
    </citation>
    <scope>NUCLEOTIDE SEQUENCE [LARGE SCALE GENOMIC DNA]</scope>
    <source>
        <strain evidence="9">WS_2</strain>
    </source>
</reference>
<dbReference type="Pfam" id="PF03841">
    <property type="entry name" value="SelA"/>
    <property type="match status" value="1"/>
</dbReference>
<dbReference type="GO" id="GO:0001514">
    <property type="term" value="P:selenocysteine incorporation"/>
    <property type="evidence" value="ECO:0007669"/>
    <property type="project" value="InterPro"/>
</dbReference>
<dbReference type="Gene3D" id="3.40.640.10">
    <property type="entry name" value="Type I PLP-dependent aspartate aminotransferase-like (Major domain)"/>
    <property type="match status" value="1"/>
</dbReference>
<comment type="cofactor">
    <cofactor evidence="1">
        <name>pyridoxal 5'-phosphate</name>
        <dbReference type="ChEBI" id="CHEBI:597326"/>
    </cofactor>
</comment>
<dbReference type="HAMAP" id="MF_00423">
    <property type="entry name" value="SelA"/>
    <property type="match status" value="1"/>
</dbReference>
<dbReference type="InterPro" id="IPR018319">
    <property type="entry name" value="SelA-like"/>
</dbReference>
<evidence type="ECO:0000313" key="9">
    <source>
        <dbReference type="EMBL" id="TMQ49912.1"/>
    </source>
</evidence>
<protein>
    <submittedName>
        <fullName evidence="9">L-seryl-tRNA(Sec) selenium transferase</fullName>
    </submittedName>
</protein>
<dbReference type="Proteomes" id="UP000317716">
    <property type="component" value="Unassembled WGS sequence"/>
</dbReference>
<evidence type="ECO:0000256" key="2">
    <source>
        <dbReference type="ARBA" id="ARBA00022490"/>
    </source>
</evidence>
<proteinExistence type="inferred from homology"/>
<dbReference type="InterPro" id="IPR015421">
    <property type="entry name" value="PyrdxlP-dep_Trfase_major"/>
</dbReference>
<evidence type="ECO:0000256" key="6">
    <source>
        <dbReference type="ARBA" id="ARBA00023266"/>
    </source>
</evidence>
<gene>
    <name evidence="9" type="ORF">E6K72_11925</name>
</gene>
<evidence type="ECO:0000259" key="8">
    <source>
        <dbReference type="Pfam" id="PF12390"/>
    </source>
</evidence>
<feature type="domain" description="L-seryl-tRNA selenium transferase N-terminal" evidence="8">
    <location>
        <begin position="8"/>
        <end position="45"/>
    </location>
</feature>
<dbReference type="PANTHER" id="PTHR32328">
    <property type="entry name" value="L-SERYL-TRNA(SEC) SELENIUM TRANSFERASE"/>
    <property type="match status" value="1"/>
</dbReference>
<keyword evidence="3 9" id="KW-0808">Transferase</keyword>
<keyword evidence="4" id="KW-0663">Pyridoxal phosphate</keyword>
<feature type="non-terminal residue" evidence="9">
    <location>
        <position position="184"/>
    </location>
</feature>
<dbReference type="GO" id="GO:0005737">
    <property type="term" value="C:cytoplasm"/>
    <property type="evidence" value="ECO:0007669"/>
    <property type="project" value="InterPro"/>
</dbReference>
<dbReference type="EMBL" id="VBOS01000433">
    <property type="protein sequence ID" value="TMQ49912.1"/>
    <property type="molecule type" value="Genomic_DNA"/>
</dbReference>
<sequence>MATRTSSLRSLPAVETVLSHPALEGALRDLPRALVVEAVRAELSDERARLKSGGAAAPDAEAIARRAGERAALERRPALRRVLNATGVVLHTNLGRAPLPDDARRALEDVARGYASLEYDLESGRRGERGAGVERWLTRLTGAQAAHVVNNGAAAVLLSLAALAAGKAVVVSRGELVEIGGSFR</sequence>
<evidence type="ECO:0000256" key="7">
    <source>
        <dbReference type="ARBA" id="ARBA00044507"/>
    </source>
</evidence>
<evidence type="ECO:0000256" key="5">
    <source>
        <dbReference type="ARBA" id="ARBA00022917"/>
    </source>
</evidence>
<dbReference type="SUPFAM" id="SSF53383">
    <property type="entry name" value="PLP-dependent transferases"/>
    <property type="match status" value="1"/>
</dbReference>
<dbReference type="AlphaFoldDB" id="A0A538SEW2"/>
<accession>A0A538SEW2</accession>
<dbReference type="PANTHER" id="PTHR32328:SF0">
    <property type="entry name" value="L-SERYL-TRNA(SEC) SELENIUM TRANSFERASE"/>
    <property type="match status" value="1"/>
</dbReference>
<organism evidence="9 10">
    <name type="scientific">Eiseniibacteriota bacterium</name>
    <dbReference type="NCBI Taxonomy" id="2212470"/>
    <lineage>
        <taxon>Bacteria</taxon>
        <taxon>Candidatus Eiseniibacteriota</taxon>
    </lineage>
</organism>
<comment type="caution">
    <text evidence="9">The sequence shown here is derived from an EMBL/GenBank/DDBJ whole genome shotgun (WGS) entry which is preliminary data.</text>
</comment>
<dbReference type="InterPro" id="IPR004534">
    <property type="entry name" value="SelA_trans"/>
</dbReference>
<evidence type="ECO:0000256" key="1">
    <source>
        <dbReference type="ARBA" id="ARBA00001933"/>
    </source>
</evidence>
<evidence type="ECO:0000256" key="4">
    <source>
        <dbReference type="ARBA" id="ARBA00022898"/>
    </source>
</evidence>
<keyword evidence="6" id="KW-0711">Selenium</keyword>
<dbReference type="Pfam" id="PF12390">
    <property type="entry name" value="Se-cys_synth_N"/>
    <property type="match status" value="1"/>
</dbReference>
<evidence type="ECO:0000256" key="3">
    <source>
        <dbReference type="ARBA" id="ARBA00022679"/>
    </source>
</evidence>
<keyword evidence="2" id="KW-0963">Cytoplasm</keyword>
<dbReference type="InterPro" id="IPR015424">
    <property type="entry name" value="PyrdxlP-dep_Trfase"/>
</dbReference>